<feature type="signal peptide" evidence="1">
    <location>
        <begin position="1"/>
        <end position="28"/>
    </location>
</feature>
<feature type="domain" description="Rhamnogalacturonase A/B/Epimerase-like pectate lyase" evidence="2">
    <location>
        <begin position="42"/>
        <end position="131"/>
    </location>
</feature>
<organism evidence="3 4">
    <name type="scientific">Lysobacter capsici AZ78</name>
    <dbReference type="NCBI Taxonomy" id="1444315"/>
    <lineage>
        <taxon>Bacteria</taxon>
        <taxon>Pseudomonadati</taxon>
        <taxon>Pseudomonadota</taxon>
        <taxon>Gammaproteobacteria</taxon>
        <taxon>Lysobacterales</taxon>
        <taxon>Lysobacteraceae</taxon>
        <taxon>Lysobacter</taxon>
    </lineage>
</organism>
<proteinExistence type="predicted"/>
<dbReference type="Pfam" id="PF12708">
    <property type="entry name" value="Pect-lyase_RHGA_epim"/>
    <property type="match status" value="1"/>
</dbReference>
<dbReference type="InterPro" id="IPR017868">
    <property type="entry name" value="Filamin/ABP280_repeat-like"/>
</dbReference>
<evidence type="ECO:0000259" key="2">
    <source>
        <dbReference type="Pfam" id="PF12708"/>
    </source>
</evidence>
<protein>
    <recommendedName>
        <fullName evidence="2">Rhamnogalacturonase A/B/Epimerase-like pectate lyase domain-containing protein</fullName>
    </recommendedName>
</protein>
<feature type="chain" id="PRO_5007131663" description="Rhamnogalacturonase A/B/Epimerase-like pectate lyase domain-containing protein" evidence="1">
    <location>
        <begin position="29"/>
        <end position="489"/>
    </location>
</feature>
<keyword evidence="1" id="KW-0732">Signal</keyword>
<dbReference type="PROSITE" id="PS50194">
    <property type="entry name" value="FILAMIN_REPEAT"/>
    <property type="match status" value="1"/>
</dbReference>
<name>A0A108U7Y2_9GAMM</name>
<dbReference type="AlphaFoldDB" id="A0A108U7Y2"/>
<keyword evidence="4" id="KW-1185">Reference proteome</keyword>
<dbReference type="InterPro" id="IPR011050">
    <property type="entry name" value="Pectin_lyase_fold/virulence"/>
</dbReference>
<sequence>MHRRQFISGVPAGLAGFGALAASGQALAATDPLETSDKFGVVSVKDFGAVGDGVADDLAAIEAAIAYIDSRGGGIVDFGKGRYRLSNTLHLGNGSANQVSTRHHRITLRGAGKGSDETLDFQQQQDVTELIYDGPVSAGAAVIQFNGPLHAMNVFGIMANCNGKAGRGYQIVHVTDGLFWCFAKRYTYAGFVLTTQTATPPGCAYGCANNTFVNCSASVPANPQAYGLVLTSGSPGNGLIDGDAANNDFIGGAFSYGGSDGSAGLYLEGCDNNQFFGVQFIAQGGNDGKGYGVFFQPWPGDRRFPLENAFYNLGLNQKVGGVCGTLGNVMVVHQEGDGAPLPLLDHLTVLATHNGRMAINGKRSYRVRDFAQALLEHQSQVTTSTAFVAVPGLGASLSAVKDGSRIKLDFSARVAKSGGGSGQFVLNVNGSDQPSTLREVAASSDYASVAATLLLPVQAGDYAVSVRYRSSDGNAVAITDAALLLEEFY</sequence>
<dbReference type="SUPFAM" id="SSF51126">
    <property type="entry name" value="Pectin lyase-like"/>
    <property type="match status" value="1"/>
</dbReference>
<dbReference type="OrthoDB" id="5172186at2"/>
<dbReference type="EMBL" id="JAJA02000001">
    <property type="protein sequence ID" value="KWS04225.1"/>
    <property type="molecule type" value="Genomic_DNA"/>
</dbReference>
<dbReference type="Gene3D" id="2.160.20.10">
    <property type="entry name" value="Single-stranded right-handed beta-helix, Pectin lyase-like"/>
    <property type="match status" value="1"/>
</dbReference>
<dbReference type="Proteomes" id="UP000023435">
    <property type="component" value="Unassembled WGS sequence"/>
</dbReference>
<gene>
    <name evidence="3" type="ORF">AZ78_1774</name>
</gene>
<dbReference type="InterPro" id="IPR012334">
    <property type="entry name" value="Pectin_lyas_fold"/>
</dbReference>
<reference evidence="3 4" key="1">
    <citation type="journal article" date="2014" name="Genome Announc.">
        <title>Draft Genome Sequence of Lysobacter capsici AZ78, a Bacterium Antagonistic to Plant-Pathogenic Oomycetes.</title>
        <authorList>
            <person name="Puopolo G."/>
            <person name="Sonego P."/>
            <person name="Engelen K."/>
            <person name="Pertot I."/>
        </authorList>
    </citation>
    <scope>NUCLEOTIDE SEQUENCE [LARGE SCALE GENOMIC DNA]</scope>
    <source>
        <strain evidence="3 4">AZ78</strain>
    </source>
</reference>
<comment type="caution">
    <text evidence="3">The sequence shown here is derived from an EMBL/GenBank/DDBJ whole genome shotgun (WGS) entry which is preliminary data.</text>
</comment>
<evidence type="ECO:0000256" key="1">
    <source>
        <dbReference type="SAM" id="SignalP"/>
    </source>
</evidence>
<dbReference type="RefSeq" id="WP_160329608.1">
    <property type="nucleotide sequence ID" value="NZ_JAJA02000001.1"/>
</dbReference>
<evidence type="ECO:0000313" key="4">
    <source>
        <dbReference type="Proteomes" id="UP000023435"/>
    </source>
</evidence>
<dbReference type="InterPro" id="IPR024535">
    <property type="entry name" value="RHGA/B-epi-like_pectate_lyase"/>
</dbReference>
<evidence type="ECO:0000313" key="3">
    <source>
        <dbReference type="EMBL" id="KWS04225.1"/>
    </source>
</evidence>
<accession>A0A108U7Y2</accession>